<dbReference type="InterPro" id="IPR001173">
    <property type="entry name" value="Glyco_trans_2-like"/>
</dbReference>
<sequence>MIYLFCFLIVAYCIALIVLLIGFFRLSIYSSEGISPQTHFSVLIPFRNEAKNLPKLLKSISNLDYPIELFEFIFIDDASTDASEAIIQTIILEQTTNKNISFRIIKNQRHSASPKKDAITAAITISKHEWILTTDADCELPKNWLRTFDAYIQENNPMMITAPVRYESNDSLLEEFQKFDGLSLQGVTIGSFALGRPLLCNGANLGYKKSVFNQVKGFIGNDHIASGDDVFLMEKFIKHDALKVCYLKSKDAIVVTQPQKSWEDVINQRIRWASKTSKQKNPFSTLLGLLVFLANVFLLIIPVYCLYRPQHWTVFIVFLVLKLFMDYIVLKTTAGFFGTKINLLRFILSALSYPMLVIRVVLGSISGTYEWKGRKFEKQA</sequence>
<feature type="transmembrane region" description="Helical" evidence="4">
    <location>
        <begin position="310"/>
        <end position="330"/>
    </location>
</feature>
<keyword evidence="3 6" id="KW-0808">Transferase</keyword>
<dbReference type="SUPFAM" id="SSF53448">
    <property type="entry name" value="Nucleotide-diphospho-sugar transferases"/>
    <property type="match status" value="1"/>
</dbReference>
<evidence type="ECO:0000256" key="4">
    <source>
        <dbReference type="SAM" id="Phobius"/>
    </source>
</evidence>
<keyword evidence="4" id="KW-0812">Transmembrane</keyword>
<dbReference type="PANTHER" id="PTHR43630:SF1">
    <property type="entry name" value="POLY-BETA-1,6-N-ACETYL-D-GLUCOSAMINE SYNTHASE"/>
    <property type="match status" value="1"/>
</dbReference>
<keyword evidence="2" id="KW-0328">Glycosyltransferase</keyword>
<comment type="similarity">
    <text evidence="1">Belongs to the glycosyltransferase 2 family.</text>
</comment>
<dbReference type="EMBL" id="REFC01000011">
    <property type="protein sequence ID" value="RMA66401.1"/>
    <property type="molecule type" value="Genomic_DNA"/>
</dbReference>
<dbReference type="RefSeq" id="WP_121906399.1">
    <property type="nucleotide sequence ID" value="NZ_REFC01000011.1"/>
</dbReference>
<feature type="domain" description="Glycosyltransferase 2-like" evidence="5">
    <location>
        <begin position="41"/>
        <end position="175"/>
    </location>
</feature>
<comment type="caution">
    <text evidence="6">The sequence shown here is derived from an EMBL/GenBank/DDBJ whole genome shotgun (WGS) entry which is preliminary data.</text>
</comment>
<feature type="transmembrane region" description="Helical" evidence="4">
    <location>
        <begin position="6"/>
        <end position="26"/>
    </location>
</feature>
<dbReference type="Gene3D" id="3.90.550.10">
    <property type="entry name" value="Spore Coat Polysaccharide Biosynthesis Protein SpsA, Chain A"/>
    <property type="match status" value="1"/>
</dbReference>
<evidence type="ECO:0000259" key="5">
    <source>
        <dbReference type="Pfam" id="PF00535"/>
    </source>
</evidence>
<reference evidence="6 7" key="1">
    <citation type="submission" date="2018-10" db="EMBL/GenBank/DDBJ databases">
        <title>Genomic Encyclopedia of Archaeal and Bacterial Type Strains, Phase II (KMG-II): from individual species to whole genera.</title>
        <authorList>
            <person name="Goeker M."/>
        </authorList>
    </citation>
    <scope>NUCLEOTIDE SEQUENCE [LARGE SCALE GENOMIC DNA]</scope>
    <source>
        <strain evidence="6 7">DSM 23424</strain>
    </source>
</reference>
<gene>
    <name evidence="6" type="ORF">BXY75_0825</name>
</gene>
<accession>A0A3L9Z0B1</accession>
<protein>
    <submittedName>
        <fullName evidence="6">Cellulose synthase/poly-beta-1,6-N-acetylglucosamine synthase-like glycosyltransferase</fullName>
    </submittedName>
</protein>
<dbReference type="InterPro" id="IPR029044">
    <property type="entry name" value="Nucleotide-diphossugar_trans"/>
</dbReference>
<dbReference type="AlphaFoldDB" id="A0A3L9Z0B1"/>
<keyword evidence="4" id="KW-0472">Membrane</keyword>
<keyword evidence="7" id="KW-1185">Reference proteome</keyword>
<evidence type="ECO:0000256" key="3">
    <source>
        <dbReference type="ARBA" id="ARBA00022679"/>
    </source>
</evidence>
<evidence type="ECO:0000313" key="6">
    <source>
        <dbReference type="EMBL" id="RMA66401.1"/>
    </source>
</evidence>
<dbReference type="Pfam" id="PF00535">
    <property type="entry name" value="Glycos_transf_2"/>
    <property type="match status" value="1"/>
</dbReference>
<proteinExistence type="inferred from homology"/>
<keyword evidence="4" id="KW-1133">Transmembrane helix</keyword>
<dbReference type="PANTHER" id="PTHR43630">
    <property type="entry name" value="POLY-BETA-1,6-N-ACETYL-D-GLUCOSAMINE SYNTHASE"/>
    <property type="match status" value="1"/>
</dbReference>
<organism evidence="6 7">
    <name type="scientific">Ulvibacter antarcticus</name>
    <dbReference type="NCBI Taxonomy" id="442714"/>
    <lineage>
        <taxon>Bacteria</taxon>
        <taxon>Pseudomonadati</taxon>
        <taxon>Bacteroidota</taxon>
        <taxon>Flavobacteriia</taxon>
        <taxon>Flavobacteriales</taxon>
        <taxon>Flavobacteriaceae</taxon>
        <taxon>Ulvibacter</taxon>
    </lineage>
</organism>
<evidence type="ECO:0000313" key="7">
    <source>
        <dbReference type="Proteomes" id="UP000271339"/>
    </source>
</evidence>
<evidence type="ECO:0000256" key="2">
    <source>
        <dbReference type="ARBA" id="ARBA00022676"/>
    </source>
</evidence>
<feature type="transmembrane region" description="Helical" evidence="4">
    <location>
        <begin position="342"/>
        <end position="362"/>
    </location>
</feature>
<dbReference type="OrthoDB" id="9805625at2"/>
<feature type="transmembrane region" description="Helical" evidence="4">
    <location>
        <begin position="283"/>
        <end position="304"/>
    </location>
</feature>
<dbReference type="CDD" id="cd04192">
    <property type="entry name" value="GT_2_like_e"/>
    <property type="match status" value="1"/>
</dbReference>
<name>A0A3L9Z0B1_9FLAO</name>
<evidence type="ECO:0000256" key="1">
    <source>
        <dbReference type="ARBA" id="ARBA00006739"/>
    </source>
</evidence>
<dbReference type="GO" id="GO:0016757">
    <property type="term" value="F:glycosyltransferase activity"/>
    <property type="evidence" value="ECO:0007669"/>
    <property type="project" value="UniProtKB-KW"/>
</dbReference>
<dbReference type="Proteomes" id="UP000271339">
    <property type="component" value="Unassembled WGS sequence"/>
</dbReference>